<reference evidence="4" key="1">
    <citation type="submission" date="2016-04" db="UniProtKB">
        <authorList>
            <consortium name="WormBaseParasite"/>
        </authorList>
    </citation>
    <scope>IDENTIFICATION</scope>
</reference>
<dbReference type="EMBL" id="UYSG01011091">
    <property type="protein sequence ID" value="VDL60836.1"/>
    <property type="molecule type" value="Genomic_DNA"/>
</dbReference>
<dbReference type="PANTHER" id="PTHR44525:SF1">
    <property type="entry name" value="WD REPEAT-CONTAINING PROTEIN 27"/>
    <property type="match status" value="1"/>
</dbReference>
<dbReference type="InterPro" id="IPR015943">
    <property type="entry name" value="WD40/YVTN_repeat-like_dom_sf"/>
</dbReference>
<reference evidence="2 3" key="2">
    <citation type="submission" date="2018-11" db="EMBL/GenBank/DDBJ databases">
        <authorList>
            <consortium name="Pathogen Informatics"/>
        </authorList>
    </citation>
    <scope>NUCLEOTIDE SEQUENCE [LARGE SCALE GENOMIC DNA]</scope>
</reference>
<proteinExistence type="predicted"/>
<organism evidence="4">
    <name type="scientific">Hymenolepis diminuta</name>
    <name type="common">Rat tapeworm</name>
    <dbReference type="NCBI Taxonomy" id="6216"/>
    <lineage>
        <taxon>Eukaryota</taxon>
        <taxon>Metazoa</taxon>
        <taxon>Spiralia</taxon>
        <taxon>Lophotrochozoa</taxon>
        <taxon>Platyhelminthes</taxon>
        <taxon>Cestoda</taxon>
        <taxon>Eucestoda</taxon>
        <taxon>Cyclophyllidea</taxon>
        <taxon>Hymenolepididae</taxon>
        <taxon>Hymenolepis</taxon>
    </lineage>
</organism>
<evidence type="ECO:0000313" key="3">
    <source>
        <dbReference type="Proteomes" id="UP000274504"/>
    </source>
</evidence>
<dbReference type="InterPro" id="IPR036322">
    <property type="entry name" value="WD40_repeat_dom_sf"/>
</dbReference>
<dbReference type="Pfam" id="PF00400">
    <property type="entry name" value="WD40"/>
    <property type="match status" value="1"/>
</dbReference>
<dbReference type="SUPFAM" id="SSF50978">
    <property type="entry name" value="WD40 repeat-like"/>
    <property type="match status" value="1"/>
</dbReference>
<dbReference type="Gene3D" id="2.130.10.10">
    <property type="entry name" value="YVTN repeat-like/Quinoprotein amine dehydrogenase"/>
    <property type="match status" value="1"/>
</dbReference>
<feature type="repeat" description="WD" evidence="1">
    <location>
        <begin position="268"/>
        <end position="300"/>
    </location>
</feature>
<dbReference type="WBParaSite" id="HDID_0000852001-mRNA-1">
    <property type="protein sequence ID" value="HDID_0000852001-mRNA-1"/>
    <property type="gene ID" value="HDID_0000852001"/>
</dbReference>
<dbReference type="AlphaFoldDB" id="A0A158QF90"/>
<evidence type="ECO:0000313" key="4">
    <source>
        <dbReference type="WBParaSite" id="HDID_0000852001-mRNA-1"/>
    </source>
</evidence>
<sequence length="489" mass="52805">MGRVMGSIVVVTSAAICLLNQRTRSFELAIPFSYFLVSNWYYAIAAKVSSSERGTVIAIQSLNNRYILASMDTSVFSDCNNGYCDTNARENEYGTLSFLANTALNESNPFNKALAYNTSSNTPKAKQSSVLNTRSTVRCLANKSNYRNNYLNHPVAFGHKIKSSGYAAQSSKVTMFKPQIEKAQTKVKSSKAHRLNSKLHRRYPINVEPSFSCLASEKLEAEETPIFAVSYSMTGEHVAMAQSNGLCSILRIGRKPDGTFRWKEESVLAGHGGIVLNVDWSLDGRLILTTSADRTARIWSASGGILRLVISTTRCASANGLGEIISSNINRKGSLYSSFTEGSSLERDFGDCGSSYSLFATAAPGDSVRLWDLRVARGHVAELARCRIISGGGANGGSVRDAAIPPVTLAFSPCGKYVCFGALSSYMTSSSQYLNPAVVDIRRVCSPLALLNSPNKRSCPSNAATVVAWNPARPEITTGSLDGRLSVYG</sequence>
<name>A0A158QF90_HYMDI</name>
<dbReference type="STRING" id="6216.A0A158QF90"/>
<dbReference type="PANTHER" id="PTHR44525">
    <property type="entry name" value="WD REPEAT-CONTAINING PROTEIN 27"/>
    <property type="match status" value="1"/>
</dbReference>
<evidence type="ECO:0000256" key="1">
    <source>
        <dbReference type="PROSITE-ProRule" id="PRU00221"/>
    </source>
</evidence>
<keyword evidence="1" id="KW-0853">WD repeat</keyword>
<dbReference type="InterPro" id="IPR001680">
    <property type="entry name" value="WD40_rpt"/>
</dbReference>
<dbReference type="SMART" id="SM00320">
    <property type="entry name" value="WD40"/>
    <property type="match status" value="2"/>
</dbReference>
<dbReference type="OrthoDB" id="20669at2759"/>
<accession>A0A158QF90</accession>
<evidence type="ECO:0000313" key="2">
    <source>
        <dbReference type="EMBL" id="VDL60836.1"/>
    </source>
</evidence>
<dbReference type="InterPro" id="IPR042411">
    <property type="entry name" value="WDR27"/>
</dbReference>
<protein>
    <submittedName>
        <fullName evidence="4">WD_REPEATS_REGION domain-containing protein</fullName>
    </submittedName>
</protein>
<dbReference type="PROSITE" id="PS50082">
    <property type="entry name" value="WD_REPEATS_2"/>
    <property type="match status" value="1"/>
</dbReference>
<dbReference type="Proteomes" id="UP000274504">
    <property type="component" value="Unassembled WGS sequence"/>
</dbReference>
<dbReference type="PROSITE" id="PS50294">
    <property type="entry name" value="WD_REPEATS_REGION"/>
    <property type="match status" value="1"/>
</dbReference>
<gene>
    <name evidence="2" type="ORF">HDID_LOCUS8518</name>
</gene>